<dbReference type="EMBL" id="BSOH01000010">
    <property type="protein sequence ID" value="GLR17144.1"/>
    <property type="molecule type" value="Genomic_DNA"/>
</dbReference>
<reference evidence="2" key="2">
    <citation type="submission" date="2023-01" db="EMBL/GenBank/DDBJ databases">
        <title>Draft genome sequence of Portibacter lacus strain NBRC 108769.</title>
        <authorList>
            <person name="Sun Q."/>
            <person name="Mori K."/>
        </authorList>
    </citation>
    <scope>NUCLEOTIDE SEQUENCE</scope>
    <source>
        <strain evidence="2">NBRC 108769</strain>
    </source>
</reference>
<keyword evidence="3" id="KW-1185">Reference proteome</keyword>
<dbReference type="Proteomes" id="UP001156666">
    <property type="component" value="Unassembled WGS sequence"/>
</dbReference>
<proteinExistence type="predicted"/>
<gene>
    <name evidence="2" type="ORF">GCM10007940_17590</name>
</gene>
<dbReference type="AlphaFoldDB" id="A0AA37WEW4"/>
<evidence type="ECO:0008006" key="4">
    <source>
        <dbReference type="Google" id="ProtNLM"/>
    </source>
</evidence>
<feature type="coiled-coil region" evidence="1">
    <location>
        <begin position="309"/>
        <end position="336"/>
    </location>
</feature>
<dbReference type="RefSeq" id="WP_235293982.1">
    <property type="nucleotide sequence ID" value="NZ_BSOH01000010.1"/>
</dbReference>
<protein>
    <recommendedName>
        <fullName evidence="4">Peptidase S74 domain-containing protein</fullName>
    </recommendedName>
</protein>
<evidence type="ECO:0000313" key="2">
    <source>
        <dbReference type="EMBL" id="GLR17144.1"/>
    </source>
</evidence>
<sequence length="340" mass="36945">MRTLLTITYLLVFTSLFSQKVGINTTTPQASLDILNIGDGAELLRLSTERPWVFKQTENSIFTRLTLKPTTNGKSFEIVTDSDSIILAEFYALDPDPRVFLIPEAGRLGIGTKSPNARVNIHGTPELTENLLRLWVTHNEGLDTRGIDCESKPAEGYGIGGDFIAGHRGVRGIVEAGNSSRLGIGVVGAASGTSTTGTRVGLWGNAFGGLTNWAGYFDNGNVYIKNNLRIGSGAINGTGDYRLAIDGKIIAEEVKVQLSTAWPDYVFDQDYKLQSLEELEKEISVLGHLPGVPSAEEVAKEGIMLGDMNKILLEKIEELTLHVIALKKELDDLKNNGIQE</sequence>
<accession>A0AA37WEW4</accession>
<evidence type="ECO:0000313" key="3">
    <source>
        <dbReference type="Proteomes" id="UP001156666"/>
    </source>
</evidence>
<keyword evidence="1" id="KW-0175">Coiled coil</keyword>
<comment type="caution">
    <text evidence="2">The sequence shown here is derived from an EMBL/GenBank/DDBJ whole genome shotgun (WGS) entry which is preliminary data.</text>
</comment>
<reference evidence="2" key="1">
    <citation type="journal article" date="2014" name="Int. J. Syst. Evol. Microbiol.">
        <title>Complete genome sequence of Corynebacterium casei LMG S-19264T (=DSM 44701T), isolated from a smear-ripened cheese.</title>
        <authorList>
            <consortium name="US DOE Joint Genome Institute (JGI-PGF)"/>
            <person name="Walter F."/>
            <person name="Albersmeier A."/>
            <person name="Kalinowski J."/>
            <person name="Ruckert C."/>
        </authorList>
    </citation>
    <scope>NUCLEOTIDE SEQUENCE</scope>
    <source>
        <strain evidence="2">NBRC 108769</strain>
    </source>
</reference>
<name>A0AA37WEW4_9BACT</name>
<organism evidence="2 3">
    <name type="scientific">Portibacter lacus</name>
    <dbReference type="NCBI Taxonomy" id="1099794"/>
    <lineage>
        <taxon>Bacteria</taxon>
        <taxon>Pseudomonadati</taxon>
        <taxon>Bacteroidota</taxon>
        <taxon>Saprospiria</taxon>
        <taxon>Saprospirales</taxon>
        <taxon>Haliscomenobacteraceae</taxon>
        <taxon>Portibacter</taxon>
    </lineage>
</organism>
<evidence type="ECO:0000256" key="1">
    <source>
        <dbReference type="SAM" id="Coils"/>
    </source>
</evidence>